<accession>A0ACD2ZZG2</accession>
<gene>
    <name evidence="1" type="ORF">BDN72DRAFT_782587</name>
</gene>
<dbReference type="EMBL" id="ML209710">
    <property type="protein sequence ID" value="TFK58042.1"/>
    <property type="molecule type" value="Genomic_DNA"/>
</dbReference>
<reference evidence="1 2" key="1">
    <citation type="journal article" date="2019" name="Nat. Ecol. Evol.">
        <title>Megaphylogeny resolves global patterns of mushroom evolution.</title>
        <authorList>
            <person name="Varga T."/>
            <person name="Krizsan K."/>
            <person name="Foldi C."/>
            <person name="Dima B."/>
            <person name="Sanchez-Garcia M."/>
            <person name="Sanchez-Ramirez S."/>
            <person name="Szollosi G.J."/>
            <person name="Szarkandi J.G."/>
            <person name="Papp V."/>
            <person name="Albert L."/>
            <person name="Andreopoulos W."/>
            <person name="Angelini C."/>
            <person name="Antonin V."/>
            <person name="Barry K.W."/>
            <person name="Bougher N.L."/>
            <person name="Buchanan P."/>
            <person name="Buyck B."/>
            <person name="Bense V."/>
            <person name="Catcheside P."/>
            <person name="Chovatia M."/>
            <person name="Cooper J."/>
            <person name="Damon W."/>
            <person name="Desjardin D."/>
            <person name="Finy P."/>
            <person name="Geml J."/>
            <person name="Haridas S."/>
            <person name="Hughes K."/>
            <person name="Justo A."/>
            <person name="Karasinski D."/>
            <person name="Kautmanova I."/>
            <person name="Kiss B."/>
            <person name="Kocsube S."/>
            <person name="Kotiranta H."/>
            <person name="LaButti K.M."/>
            <person name="Lechner B.E."/>
            <person name="Liimatainen K."/>
            <person name="Lipzen A."/>
            <person name="Lukacs Z."/>
            <person name="Mihaltcheva S."/>
            <person name="Morgado L.N."/>
            <person name="Niskanen T."/>
            <person name="Noordeloos M.E."/>
            <person name="Ohm R.A."/>
            <person name="Ortiz-Santana B."/>
            <person name="Ovrebo C."/>
            <person name="Racz N."/>
            <person name="Riley R."/>
            <person name="Savchenko A."/>
            <person name="Shiryaev A."/>
            <person name="Soop K."/>
            <person name="Spirin V."/>
            <person name="Szebenyi C."/>
            <person name="Tomsovsky M."/>
            <person name="Tulloss R.E."/>
            <person name="Uehling J."/>
            <person name="Grigoriev I.V."/>
            <person name="Vagvolgyi C."/>
            <person name="Papp T."/>
            <person name="Martin F.M."/>
            <person name="Miettinen O."/>
            <person name="Hibbett D.S."/>
            <person name="Nagy L.G."/>
        </authorList>
    </citation>
    <scope>NUCLEOTIDE SEQUENCE [LARGE SCALE GENOMIC DNA]</scope>
    <source>
        <strain evidence="1 2">NL-1719</strain>
    </source>
</reference>
<sequence>MRNLSLKSGLVKNLRVLVVGTGQRLIAVRTLNRPQEDEILIPRITFEHALPSGQTLLRKQFPLAPAYAGSFNGCQGLTLDIVGLDLRVPAFSHGQLYTAISRIRNRRNGCVLLPDDVERTPNVTYQELLL</sequence>
<protein>
    <submittedName>
        <fullName evidence="1">Uncharacterized protein</fullName>
    </submittedName>
</protein>
<evidence type="ECO:0000313" key="2">
    <source>
        <dbReference type="Proteomes" id="UP000308600"/>
    </source>
</evidence>
<proteinExistence type="predicted"/>
<keyword evidence="2" id="KW-1185">Reference proteome</keyword>
<name>A0ACD2ZZG2_9AGAR</name>
<evidence type="ECO:0000313" key="1">
    <source>
        <dbReference type="EMBL" id="TFK58042.1"/>
    </source>
</evidence>
<organism evidence="1 2">
    <name type="scientific">Pluteus cervinus</name>
    <dbReference type="NCBI Taxonomy" id="181527"/>
    <lineage>
        <taxon>Eukaryota</taxon>
        <taxon>Fungi</taxon>
        <taxon>Dikarya</taxon>
        <taxon>Basidiomycota</taxon>
        <taxon>Agaricomycotina</taxon>
        <taxon>Agaricomycetes</taxon>
        <taxon>Agaricomycetidae</taxon>
        <taxon>Agaricales</taxon>
        <taxon>Pluteineae</taxon>
        <taxon>Pluteaceae</taxon>
        <taxon>Pluteus</taxon>
    </lineage>
</organism>
<dbReference type="Proteomes" id="UP000308600">
    <property type="component" value="Unassembled WGS sequence"/>
</dbReference>